<dbReference type="InterPro" id="IPR036971">
    <property type="entry name" value="PDEase_catalytic_dom_sf"/>
</dbReference>
<organism evidence="5 6">
    <name type="scientific">Lasius niger</name>
    <name type="common">Black garden ant</name>
    <dbReference type="NCBI Taxonomy" id="67767"/>
    <lineage>
        <taxon>Eukaryota</taxon>
        <taxon>Metazoa</taxon>
        <taxon>Ecdysozoa</taxon>
        <taxon>Arthropoda</taxon>
        <taxon>Hexapoda</taxon>
        <taxon>Insecta</taxon>
        <taxon>Pterygota</taxon>
        <taxon>Neoptera</taxon>
        <taxon>Endopterygota</taxon>
        <taxon>Hymenoptera</taxon>
        <taxon>Apocrita</taxon>
        <taxon>Aculeata</taxon>
        <taxon>Formicoidea</taxon>
        <taxon>Formicidae</taxon>
        <taxon>Formicinae</taxon>
        <taxon>Lasius</taxon>
        <taxon>Lasius</taxon>
    </lineage>
</organism>
<evidence type="ECO:0000259" key="4">
    <source>
        <dbReference type="PROSITE" id="PS51845"/>
    </source>
</evidence>
<reference evidence="5 6" key="1">
    <citation type="submission" date="2015-04" db="EMBL/GenBank/DDBJ databases">
        <title>Lasius niger genome sequencing.</title>
        <authorList>
            <person name="Konorov E.A."/>
            <person name="Nikitin M.A."/>
            <person name="Kirill M.V."/>
            <person name="Chang P."/>
        </authorList>
    </citation>
    <scope>NUCLEOTIDE SEQUENCE [LARGE SCALE GENOMIC DNA]</scope>
    <source>
        <tissue evidence="5">Whole</tissue>
    </source>
</reference>
<evidence type="ECO:0000256" key="3">
    <source>
        <dbReference type="PIRSR" id="PIRSR623088-3"/>
    </source>
</evidence>
<dbReference type="SUPFAM" id="SSF109604">
    <property type="entry name" value="HD-domain/PDEase-like"/>
    <property type="match status" value="1"/>
</dbReference>
<protein>
    <submittedName>
        <fullName evidence="5">Cgmp-dependent 3-cyclic phosphodiesterase-like protein</fullName>
    </submittedName>
</protein>
<name>A0A0J7K5V9_LASNI</name>
<dbReference type="STRING" id="67767.A0A0J7K5V9"/>
<dbReference type="PANTHER" id="PTHR11347">
    <property type="entry name" value="CYCLIC NUCLEOTIDE PHOSPHODIESTERASE"/>
    <property type="match status" value="1"/>
</dbReference>
<evidence type="ECO:0000313" key="5">
    <source>
        <dbReference type="EMBL" id="KMQ85561.1"/>
    </source>
</evidence>
<accession>A0A0J7K5V9</accession>
<dbReference type="EMBL" id="LBMM01013612">
    <property type="protein sequence ID" value="KMQ85561.1"/>
    <property type="molecule type" value="Genomic_DNA"/>
</dbReference>
<comment type="caution">
    <text evidence="5">The sequence shown here is derived from an EMBL/GenBank/DDBJ whole genome shotgun (WGS) entry which is preliminary data.</text>
</comment>
<sequence length="166" mass="19038">MICNKYNKDDAKQQKLLFEMLMTCCDLSDQTKDWKVSKKTAEHIFDEFFSQGDLEKSMGNAPVEMMDRERASIPDLQIQFITNLVIPLFTNLSLLFPSAQPLVHILEHNRSLWEVAKTVFQKYSTYGTKGIDILLDPNFEDEVLKIFAQGGQCSTENSDECRGSKE</sequence>
<dbReference type="OrthoDB" id="295473at2759"/>
<keyword evidence="6" id="KW-1185">Reference proteome</keyword>
<evidence type="ECO:0000256" key="2">
    <source>
        <dbReference type="ARBA" id="ARBA00022801"/>
    </source>
</evidence>
<dbReference type="GO" id="GO:0007165">
    <property type="term" value="P:signal transduction"/>
    <property type="evidence" value="ECO:0007669"/>
    <property type="project" value="InterPro"/>
</dbReference>
<feature type="binding site" evidence="3">
    <location>
        <position position="26"/>
    </location>
    <ligand>
        <name>Zn(2+)</name>
        <dbReference type="ChEBI" id="CHEBI:29105"/>
        <label>1</label>
    </ligand>
</feature>
<keyword evidence="2" id="KW-0378">Hydrolase</keyword>
<dbReference type="GO" id="GO:0046872">
    <property type="term" value="F:metal ion binding"/>
    <property type="evidence" value="ECO:0007669"/>
    <property type="project" value="UniProtKB-KW"/>
</dbReference>
<keyword evidence="1 3" id="KW-0479">Metal-binding</keyword>
<dbReference type="AlphaFoldDB" id="A0A0J7K5V9"/>
<dbReference type="PROSITE" id="PS51845">
    <property type="entry name" value="PDEASE_I_2"/>
    <property type="match status" value="1"/>
</dbReference>
<dbReference type="Gene3D" id="1.10.1300.10">
    <property type="entry name" value="3'5'-cyclic nucleotide phosphodiesterase, catalytic domain"/>
    <property type="match status" value="1"/>
</dbReference>
<dbReference type="Proteomes" id="UP000036403">
    <property type="component" value="Unassembled WGS sequence"/>
</dbReference>
<dbReference type="PRINTS" id="PR00387">
    <property type="entry name" value="PDIESTERASE1"/>
</dbReference>
<gene>
    <name evidence="5" type="ORF">RF55_15812</name>
</gene>
<dbReference type="Pfam" id="PF00233">
    <property type="entry name" value="PDEase_I"/>
    <property type="match status" value="1"/>
</dbReference>
<dbReference type="PaxDb" id="67767-A0A0J7K5V9"/>
<feature type="domain" description="PDEase" evidence="4">
    <location>
        <begin position="1"/>
        <end position="120"/>
    </location>
</feature>
<evidence type="ECO:0000313" key="6">
    <source>
        <dbReference type="Proteomes" id="UP000036403"/>
    </source>
</evidence>
<dbReference type="InterPro" id="IPR002073">
    <property type="entry name" value="PDEase_catalytic_dom"/>
</dbReference>
<dbReference type="GO" id="GO:0004114">
    <property type="term" value="F:3',5'-cyclic-nucleotide phosphodiesterase activity"/>
    <property type="evidence" value="ECO:0007669"/>
    <property type="project" value="InterPro"/>
</dbReference>
<evidence type="ECO:0000256" key="1">
    <source>
        <dbReference type="ARBA" id="ARBA00022723"/>
    </source>
</evidence>
<proteinExistence type="predicted"/>
<dbReference type="InterPro" id="IPR023088">
    <property type="entry name" value="PDEase"/>
</dbReference>